<dbReference type="InterPro" id="IPR039426">
    <property type="entry name" value="TonB-dep_rcpt-like"/>
</dbReference>
<keyword evidence="1" id="KW-0812">Transmembrane</keyword>
<evidence type="ECO:0000256" key="1">
    <source>
        <dbReference type="PROSITE-ProRule" id="PRU01360"/>
    </source>
</evidence>
<dbReference type="FunFam" id="2.170.130.10:FF:000003">
    <property type="entry name" value="SusC/RagA family TonB-linked outer membrane protein"/>
    <property type="match status" value="1"/>
</dbReference>
<dbReference type="InterPro" id="IPR023997">
    <property type="entry name" value="TonB-dep_OMP_SusC/RagA_CS"/>
</dbReference>
<keyword evidence="1" id="KW-0998">Cell outer membrane</keyword>
<organism evidence="3 4">
    <name type="scientific">Abyssalbus ytuae</name>
    <dbReference type="NCBI Taxonomy" id="2926907"/>
    <lineage>
        <taxon>Bacteria</taxon>
        <taxon>Pseudomonadati</taxon>
        <taxon>Bacteroidota</taxon>
        <taxon>Flavobacteriia</taxon>
        <taxon>Flavobacteriales</taxon>
        <taxon>Flavobacteriaceae</taxon>
        <taxon>Abyssalbus</taxon>
    </lineage>
</organism>
<dbReference type="Proteomes" id="UP000831290">
    <property type="component" value="Chromosome"/>
</dbReference>
<keyword evidence="1" id="KW-0472">Membrane</keyword>
<dbReference type="NCBIfam" id="TIGR04057">
    <property type="entry name" value="SusC_RagA_signa"/>
    <property type="match status" value="1"/>
</dbReference>
<evidence type="ECO:0000313" key="4">
    <source>
        <dbReference type="Proteomes" id="UP000831290"/>
    </source>
</evidence>
<dbReference type="SUPFAM" id="SSF49464">
    <property type="entry name" value="Carboxypeptidase regulatory domain-like"/>
    <property type="match status" value="1"/>
</dbReference>
<comment type="similarity">
    <text evidence="1">Belongs to the TonB-dependent receptor family.</text>
</comment>
<comment type="subcellular location">
    <subcellularLocation>
        <location evidence="1">Cell outer membrane</location>
        <topology evidence="1">Multi-pass membrane protein</topology>
    </subcellularLocation>
</comment>
<dbReference type="AlphaFoldDB" id="A0A9E6ZVB9"/>
<name>A0A9E6ZVB9_9FLAO</name>
<dbReference type="Pfam" id="PF07715">
    <property type="entry name" value="Plug"/>
    <property type="match status" value="1"/>
</dbReference>
<keyword evidence="4" id="KW-1185">Reference proteome</keyword>
<protein>
    <submittedName>
        <fullName evidence="3">TonB-dependent receptor</fullName>
    </submittedName>
</protein>
<dbReference type="InterPro" id="IPR037066">
    <property type="entry name" value="Plug_dom_sf"/>
</dbReference>
<dbReference type="PROSITE" id="PS52016">
    <property type="entry name" value="TONB_DEPENDENT_REC_3"/>
    <property type="match status" value="1"/>
</dbReference>
<evidence type="ECO:0000259" key="2">
    <source>
        <dbReference type="Pfam" id="PF07715"/>
    </source>
</evidence>
<keyword evidence="3" id="KW-0675">Receptor</keyword>
<accession>A0A9E6ZVB9</accession>
<sequence>MKKIRGLKERDSFPLNVTLRMKLTTLFLIVSLFQLQANDTYAQKTKISINLEQVSVEKVLDKIESLTDFKFIYDYEHINYKRRVSVNAHNEDISSILSKLFKDTKITFKIIKKQIVLKQGKDSSKQTNNFFQQQFLVEGIVNDTNRQVLPGASLIEKGTDNGIQTDFDGKFSLKISNQNAILVVSYIGYKTKEVPINGNTYLNITLEEDTAILDEVVIMGFGTQKKSTLVSSVESITPAEIRIPSSNLTTALAGRLSGLISYQRSGEPGADNAEFFIRGVTTFGYKKDPLILIDGVELTIDDLSRLQPDDIASFSILKDATATAIYGARGANGIILVTTKSGVAGKMKVSVRYENSISTATKNVEFADPITYMRLHNEAFRTRRVMFGLIGGEPYTEKKIQNTIAGKNPMVYPAVDWQKELLKDYTNNQRVNFNISGGGNTVRYYLATSYTNDQGLLKVDKRNNFNNNISLNKLSVRSNINIDLTKTTEIILRNNGAYEDYTGPKYGGADIYTRIRETNPVLFPKYYQPDEANLETNHILFGNAGEGTYLNPYSDLVRGYKQYSKTLLLSQLEVKQDLSVITGGLKARLLLNTTRNSDFSIVREYQPYFYKIYFYDEDTDTYTLTPLNEESGREYLNFSEETPNVYTSFYLEGAVDYTRTFNEIHDIAGLLVYNMRSSLRNNTESLQKSLPYRNMGVSGRFSYAFKRKYFAEFNFGYNGSERFSKNNRFGFFPSAGIGWTVSEEPFFEVLKPIISLFKIRASYGLVGNDAIGDRDDRFFYLSQVNLDNGDRGYTFGSDLDYFRPGVSIDRYENREITWELAKKTDIGIEMNLFNDKVKIIADVFSERRENILMNRAYIPASMGLEASVRANVGEAESEGFDFSIDYNQDFGNSWWFAGRANFTYATGKFKVYEEAENPDSQWLSRVGQSINQQWGYIAERLFVDEAEVLNSPQQFGIYGAGDIKYRDVNKDGVIDFRDEVPIGYPTVPEIVYGAGFSMGYKDFDVSAFFQGAARVSFWIDPEATSPFAGELNVRNNALLKAYADSHWSEDNQDIYALWPRLSPTVVDNNKVRNTWFMRNGAFLRLKQVEFGYSLPRALVYDKWGIQTFRLYFSGTNLLSFSKFKMWDVEMGGNGLGYPTQKVFNFGLQIIL</sequence>
<proteinExistence type="inferred from homology"/>
<keyword evidence="1" id="KW-0813">Transport</keyword>
<evidence type="ECO:0000313" key="3">
    <source>
        <dbReference type="EMBL" id="UOB18463.1"/>
    </source>
</evidence>
<dbReference type="GO" id="GO:0009279">
    <property type="term" value="C:cell outer membrane"/>
    <property type="evidence" value="ECO:0007669"/>
    <property type="project" value="UniProtKB-SubCell"/>
</dbReference>
<feature type="domain" description="TonB-dependent receptor plug" evidence="2">
    <location>
        <begin position="226"/>
        <end position="334"/>
    </location>
</feature>
<dbReference type="NCBIfam" id="TIGR04056">
    <property type="entry name" value="OMP_RagA_SusC"/>
    <property type="match status" value="1"/>
</dbReference>
<dbReference type="InterPro" id="IPR012910">
    <property type="entry name" value="Plug_dom"/>
</dbReference>
<dbReference type="RefSeq" id="WP_255844699.1">
    <property type="nucleotide sequence ID" value="NZ_CP094358.1"/>
</dbReference>
<dbReference type="EMBL" id="CP094358">
    <property type="protein sequence ID" value="UOB18463.1"/>
    <property type="molecule type" value="Genomic_DNA"/>
</dbReference>
<gene>
    <name evidence="3" type="ORF">MQE35_04025</name>
</gene>
<dbReference type="KEGG" id="fbm:MQE35_04025"/>
<reference evidence="3" key="1">
    <citation type="submission" date="2022-03" db="EMBL/GenBank/DDBJ databases">
        <title>Description of Abyssus ytuae gen. nov., sp. nov., a novel member of the family Flavobacteriaceae isolated from the sediment of Mariana Trench.</title>
        <authorList>
            <person name="Zhang J."/>
            <person name="Xu X."/>
        </authorList>
    </citation>
    <scope>NUCLEOTIDE SEQUENCE</scope>
    <source>
        <strain evidence="3">MT3330</strain>
    </source>
</reference>
<keyword evidence="1" id="KW-1134">Transmembrane beta strand</keyword>
<dbReference type="InterPro" id="IPR023996">
    <property type="entry name" value="TonB-dep_OMP_SusC/RagA"/>
</dbReference>
<dbReference type="SUPFAM" id="SSF56935">
    <property type="entry name" value="Porins"/>
    <property type="match status" value="1"/>
</dbReference>
<dbReference type="Gene3D" id="2.170.130.10">
    <property type="entry name" value="TonB-dependent receptor, plug domain"/>
    <property type="match status" value="1"/>
</dbReference>
<dbReference type="InterPro" id="IPR008969">
    <property type="entry name" value="CarboxyPept-like_regulatory"/>
</dbReference>
<dbReference type="Gene3D" id="2.60.40.1120">
    <property type="entry name" value="Carboxypeptidase-like, regulatory domain"/>
    <property type="match status" value="1"/>
</dbReference>
<dbReference type="Pfam" id="PF13715">
    <property type="entry name" value="CarbopepD_reg_2"/>
    <property type="match status" value="1"/>
</dbReference>